<evidence type="ECO:0000256" key="1">
    <source>
        <dbReference type="SAM" id="MobiDB-lite"/>
    </source>
</evidence>
<keyword evidence="2" id="KW-1185">Reference proteome</keyword>
<dbReference type="GeneID" id="110764900"/>
<dbReference type="RefSeq" id="XP_021823638.1">
    <property type="nucleotide sequence ID" value="XM_021967946.1"/>
</dbReference>
<name>A0A6P5T8W9_PRUAV</name>
<reference evidence="3" key="1">
    <citation type="submission" date="2025-08" db="UniProtKB">
        <authorList>
            <consortium name="RefSeq"/>
        </authorList>
    </citation>
    <scope>IDENTIFICATION</scope>
</reference>
<feature type="region of interest" description="Disordered" evidence="1">
    <location>
        <begin position="176"/>
        <end position="195"/>
    </location>
</feature>
<evidence type="ECO:0000313" key="3">
    <source>
        <dbReference type="RefSeq" id="XP_021823638.1"/>
    </source>
</evidence>
<protein>
    <submittedName>
        <fullName evidence="3">Uncharacterized protein LOC110764900</fullName>
    </submittedName>
</protein>
<accession>A0A6P5T8W9</accession>
<dbReference type="KEGG" id="pavi:110764900"/>
<dbReference type="AlphaFoldDB" id="A0A6P5T8W9"/>
<proteinExistence type="predicted"/>
<gene>
    <name evidence="3" type="primary">LOC110764900</name>
</gene>
<evidence type="ECO:0000313" key="2">
    <source>
        <dbReference type="Proteomes" id="UP000515124"/>
    </source>
</evidence>
<dbReference type="Proteomes" id="UP000515124">
    <property type="component" value="Unplaced"/>
</dbReference>
<sequence>MSGSKHFSEVDFDGITFSDEDLKGVELPHNDALVVSMMVANAKVDKIFVSSGFGPCLLYLSTLEKVLGLSRNDILPVKQTVMGNYGEKTESIGTITLLVTAGDRPPRVRTFMVDFMVVDCPSVYDIIFGYRGLKALEAIISTYHLFLRFHTDAGVGEVRGDQKKARECEKALQELAERKASQGTAGTKSVKVERP</sequence>
<dbReference type="PANTHER" id="PTHR33240:SF15">
    <property type="entry name" value="GAG-PRO-LIKE PROTEIN"/>
    <property type="match status" value="1"/>
</dbReference>
<organism evidence="2 3">
    <name type="scientific">Prunus avium</name>
    <name type="common">Cherry</name>
    <name type="synonym">Cerasus avium</name>
    <dbReference type="NCBI Taxonomy" id="42229"/>
    <lineage>
        <taxon>Eukaryota</taxon>
        <taxon>Viridiplantae</taxon>
        <taxon>Streptophyta</taxon>
        <taxon>Embryophyta</taxon>
        <taxon>Tracheophyta</taxon>
        <taxon>Spermatophyta</taxon>
        <taxon>Magnoliopsida</taxon>
        <taxon>eudicotyledons</taxon>
        <taxon>Gunneridae</taxon>
        <taxon>Pentapetalae</taxon>
        <taxon>rosids</taxon>
        <taxon>fabids</taxon>
        <taxon>Rosales</taxon>
        <taxon>Rosaceae</taxon>
        <taxon>Amygdaloideae</taxon>
        <taxon>Amygdaleae</taxon>
        <taxon>Prunus</taxon>
    </lineage>
</organism>
<dbReference type="PANTHER" id="PTHR33240">
    <property type="entry name" value="OS08G0508500 PROTEIN"/>
    <property type="match status" value="1"/>
</dbReference>